<evidence type="ECO:0000259" key="11">
    <source>
        <dbReference type="Pfam" id="PF01694"/>
    </source>
</evidence>
<keyword evidence="8 10" id="KW-1133">Transmembrane helix</keyword>
<evidence type="ECO:0000256" key="9">
    <source>
        <dbReference type="ARBA" id="ARBA00023136"/>
    </source>
</evidence>
<comment type="subcellular location">
    <subcellularLocation>
        <location evidence="2 10">Membrane</location>
        <topology evidence="2 10">Multi-pass membrane protein</topology>
    </subcellularLocation>
</comment>
<dbReference type="Gene3D" id="1.20.1540.10">
    <property type="entry name" value="Rhomboid-like"/>
    <property type="match status" value="1"/>
</dbReference>
<evidence type="ECO:0000256" key="6">
    <source>
        <dbReference type="ARBA" id="ARBA00022801"/>
    </source>
</evidence>
<evidence type="ECO:0000256" key="1">
    <source>
        <dbReference type="ARBA" id="ARBA00000156"/>
    </source>
</evidence>
<dbReference type="EMBL" id="BAABUK010000035">
    <property type="protein sequence ID" value="GAA5816835.1"/>
    <property type="molecule type" value="Genomic_DNA"/>
</dbReference>
<evidence type="ECO:0000313" key="12">
    <source>
        <dbReference type="EMBL" id="GAA5816835.1"/>
    </source>
</evidence>
<dbReference type="Pfam" id="PF01694">
    <property type="entry name" value="Rhomboid"/>
    <property type="match status" value="1"/>
</dbReference>
<feature type="transmembrane region" description="Helical" evidence="10">
    <location>
        <begin position="383"/>
        <end position="406"/>
    </location>
</feature>
<dbReference type="PANTHER" id="PTHR22936:SF69">
    <property type="entry name" value="RHOMBOID-LIKE PROTEIN"/>
    <property type="match status" value="1"/>
</dbReference>
<dbReference type="Proteomes" id="UP001473302">
    <property type="component" value="Unassembled WGS sequence"/>
</dbReference>
<accession>A0ABP9ZCJ0</accession>
<dbReference type="SUPFAM" id="SSF144091">
    <property type="entry name" value="Rhomboid-like"/>
    <property type="match status" value="1"/>
</dbReference>
<evidence type="ECO:0000256" key="8">
    <source>
        <dbReference type="ARBA" id="ARBA00022989"/>
    </source>
</evidence>
<dbReference type="PANTHER" id="PTHR22936">
    <property type="entry name" value="RHOMBOID-RELATED"/>
    <property type="match status" value="1"/>
</dbReference>
<keyword evidence="9 10" id="KW-0472">Membrane</keyword>
<protein>
    <recommendedName>
        <fullName evidence="10">Rhomboid-type serine protease</fullName>
        <ecNumber evidence="10">3.4.21.105</ecNumber>
    </recommendedName>
</protein>
<feature type="transmembrane region" description="Helical" evidence="10">
    <location>
        <begin position="413"/>
        <end position="434"/>
    </location>
</feature>
<dbReference type="InterPro" id="IPR002610">
    <property type="entry name" value="Peptidase_S54_rhomboid-like"/>
</dbReference>
<reference evidence="12 13" key="1">
    <citation type="submission" date="2024-04" db="EMBL/GenBank/DDBJ databases">
        <title>genome sequences of Mucor flavus KT1a and Helicostylum pulchrum KT1b strains isolated from the surface of a dry-aged beef.</title>
        <authorList>
            <person name="Toyotome T."/>
            <person name="Hosono M."/>
            <person name="Torimaru M."/>
            <person name="Fukuda K."/>
            <person name="Mikami N."/>
        </authorList>
    </citation>
    <scope>NUCLEOTIDE SEQUENCE [LARGE SCALE GENOMIC DNA]</scope>
    <source>
        <strain evidence="12 13">KT1a</strain>
    </source>
</reference>
<comment type="caution">
    <text evidence="12">The sequence shown here is derived from an EMBL/GenBank/DDBJ whole genome shotgun (WGS) entry which is preliminary data.</text>
</comment>
<dbReference type="EC" id="3.4.21.105" evidence="10"/>
<evidence type="ECO:0000256" key="10">
    <source>
        <dbReference type="RuleBase" id="RU362115"/>
    </source>
</evidence>
<evidence type="ECO:0000313" key="13">
    <source>
        <dbReference type="Proteomes" id="UP001473302"/>
    </source>
</evidence>
<evidence type="ECO:0000256" key="4">
    <source>
        <dbReference type="ARBA" id="ARBA00022670"/>
    </source>
</evidence>
<comment type="catalytic activity">
    <reaction evidence="1 10">
        <text>Cleaves type-1 transmembrane domains using a catalytic dyad composed of serine and histidine that are contributed by different transmembrane domains.</text>
        <dbReference type="EC" id="3.4.21.105"/>
    </reaction>
</comment>
<feature type="transmembrane region" description="Helical" evidence="10">
    <location>
        <begin position="252"/>
        <end position="278"/>
    </location>
</feature>
<evidence type="ECO:0000256" key="2">
    <source>
        <dbReference type="ARBA" id="ARBA00004141"/>
    </source>
</evidence>
<organism evidence="12 13">
    <name type="scientific">Mucor flavus</name>
    <dbReference type="NCBI Taxonomy" id="439312"/>
    <lineage>
        <taxon>Eukaryota</taxon>
        <taxon>Fungi</taxon>
        <taxon>Fungi incertae sedis</taxon>
        <taxon>Mucoromycota</taxon>
        <taxon>Mucoromycotina</taxon>
        <taxon>Mucoromycetes</taxon>
        <taxon>Mucorales</taxon>
        <taxon>Mucorineae</taxon>
        <taxon>Mucoraceae</taxon>
        <taxon>Mucor</taxon>
    </lineage>
</organism>
<sequence length="441" mass="49961">MPINGGQVSPLDVNKVYLADLSVMSPISPSSPKIATRQVLQQQCPARFSTIEKFINTDMSQSYRINKMKNILKDFEGNKSHTRLIEDKNAELPVPQKRDKSLKFLRRHLIINNNGGTSKRITSSETLQYMLHDVDKWPNDFSTIYDNGEEDKLSYGDSSRNSIDCLAIEQPICILTTPYNSTTNNYSQEQIIPSGHTDDKEYEKERIKTIRQEYSLPYITNKKISEDDEAELGLSSSSPILMNDKEPYRKAWVPYFTGLTTLIICIYFIISIVCNAMLTGQVIQVSPFNQMIGPAPETLIYLGGRYIPCMKRSKVYPVTEKKFSCPYSLVSENPINSTEEANFFRMGPDKQSTESCHLDTLCGGKPFKNADIPDQKYRFVSTVFIHSGLIQLLINIVAYISLGCMVERRINPFRYCAIWLGSGIFGYIFGAIFVPEGNGKI</sequence>
<keyword evidence="7 10" id="KW-0720">Serine protease</keyword>
<evidence type="ECO:0000256" key="3">
    <source>
        <dbReference type="ARBA" id="ARBA00009045"/>
    </source>
</evidence>
<keyword evidence="13" id="KW-1185">Reference proteome</keyword>
<gene>
    <name evidence="12" type="ORF">MFLAVUS_010369</name>
</gene>
<feature type="domain" description="Peptidase S54 rhomboid" evidence="11">
    <location>
        <begin position="374"/>
        <end position="436"/>
    </location>
</feature>
<keyword evidence="5 10" id="KW-0812">Transmembrane</keyword>
<evidence type="ECO:0000256" key="7">
    <source>
        <dbReference type="ARBA" id="ARBA00022825"/>
    </source>
</evidence>
<keyword evidence="4 10" id="KW-0645">Protease</keyword>
<dbReference type="InterPro" id="IPR022764">
    <property type="entry name" value="Peptidase_S54_rhomboid_dom"/>
</dbReference>
<evidence type="ECO:0000256" key="5">
    <source>
        <dbReference type="ARBA" id="ARBA00022692"/>
    </source>
</evidence>
<comment type="similarity">
    <text evidence="3 10">Belongs to the peptidase S54 family.</text>
</comment>
<comment type="function">
    <text evidence="10">Serine protease involved in intramembrane proteolysis.</text>
</comment>
<proteinExistence type="inferred from homology"/>
<dbReference type="InterPro" id="IPR035952">
    <property type="entry name" value="Rhomboid-like_sf"/>
</dbReference>
<comment type="caution">
    <text evidence="10">Lacks conserved residue(s) required for the propagation of feature annotation.</text>
</comment>
<keyword evidence="6 10" id="KW-0378">Hydrolase</keyword>
<name>A0ABP9ZCJ0_9FUNG</name>